<dbReference type="Pfam" id="PF13115">
    <property type="entry name" value="YtkA"/>
    <property type="match status" value="1"/>
</dbReference>
<dbReference type="InterPro" id="IPR013783">
    <property type="entry name" value="Ig-like_fold"/>
</dbReference>
<dbReference type="Gene3D" id="2.60.40.10">
    <property type="entry name" value="Immunoglobulins"/>
    <property type="match status" value="1"/>
</dbReference>
<dbReference type="PROSITE" id="PS51257">
    <property type="entry name" value="PROKAR_LIPOPROTEIN"/>
    <property type="match status" value="1"/>
</dbReference>
<name>A0A5J4KFR9_9CHLR</name>
<protein>
    <recommendedName>
        <fullName evidence="1">YtkA-like domain-containing protein</fullName>
    </recommendedName>
</protein>
<comment type="caution">
    <text evidence="2">The sequence shown here is derived from an EMBL/GenBank/DDBJ whole genome shotgun (WGS) entry which is preliminary data.</text>
</comment>
<evidence type="ECO:0000313" key="3">
    <source>
        <dbReference type="Proteomes" id="UP000326912"/>
    </source>
</evidence>
<accession>A0A5J4KFR9</accession>
<evidence type="ECO:0000259" key="1">
    <source>
        <dbReference type="Pfam" id="PF13115"/>
    </source>
</evidence>
<sequence length="128" mass="14256">MHIRPFFWFVLLIACVSTLALAFFYQPYSPAFLQVHITQKQFVSTGQSSLELHFSDPDGLPIDQAQVIPSAHMTNMDMTALQSNVVPHGHGIYEVKLALNMSGPWSITVKAQAQGFIPQKQTLQVTVL</sequence>
<evidence type="ECO:0000313" key="2">
    <source>
        <dbReference type="EMBL" id="GER86503.1"/>
    </source>
</evidence>
<feature type="domain" description="YtkA-like" evidence="1">
    <location>
        <begin position="33"/>
        <end position="110"/>
    </location>
</feature>
<organism evidence="2 3">
    <name type="scientific">Dictyobacter vulcani</name>
    <dbReference type="NCBI Taxonomy" id="2607529"/>
    <lineage>
        <taxon>Bacteria</taxon>
        <taxon>Bacillati</taxon>
        <taxon>Chloroflexota</taxon>
        <taxon>Ktedonobacteria</taxon>
        <taxon>Ktedonobacterales</taxon>
        <taxon>Dictyobacteraceae</taxon>
        <taxon>Dictyobacter</taxon>
    </lineage>
</organism>
<gene>
    <name evidence="2" type="ORF">KDW_06650</name>
</gene>
<keyword evidence="3" id="KW-1185">Reference proteome</keyword>
<dbReference type="RefSeq" id="WP_151754622.1">
    <property type="nucleotide sequence ID" value="NZ_BKZW01000001.1"/>
</dbReference>
<reference evidence="2 3" key="1">
    <citation type="submission" date="2019-10" db="EMBL/GenBank/DDBJ databases">
        <title>Dictyobacter vulcani sp. nov., within the class Ktedonobacteria, isolated from soil of volcanic Mt. Zao.</title>
        <authorList>
            <person name="Zheng Y."/>
            <person name="Wang C.M."/>
            <person name="Sakai Y."/>
            <person name="Abe K."/>
            <person name="Yokota A."/>
            <person name="Yabe S."/>
        </authorList>
    </citation>
    <scope>NUCLEOTIDE SEQUENCE [LARGE SCALE GENOMIC DNA]</scope>
    <source>
        <strain evidence="2 3">W12</strain>
    </source>
</reference>
<dbReference type="AlphaFoldDB" id="A0A5J4KFR9"/>
<proteinExistence type="predicted"/>
<dbReference type="EMBL" id="BKZW01000001">
    <property type="protein sequence ID" value="GER86503.1"/>
    <property type="molecule type" value="Genomic_DNA"/>
</dbReference>
<dbReference type="InterPro" id="IPR032693">
    <property type="entry name" value="YtkA-like_dom"/>
</dbReference>
<dbReference type="Proteomes" id="UP000326912">
    <property type="component" value="Unassembled WGS sequence"/>
</dbReference>